<proteinExistence type="predicted"/>
<organism evidence="1 2">
    <name type="scientific">candidate division KSB3 bacterium</name>
    <dbReference type="NCBI Taxonomy" id="2044937"/>
    <lineage>
        <taxon>Bacteria</taxon>
        <taxon>candidate division KSB3</taxon>
    </lineage>
</organism>
<evidence type="ECO:0000313" key="2">
    <source>
        <dbReference type="Proteomes" id="UP000229740"/>
    </source>
</evidence>
<evidence type="ECO:0000313" key="1">
    <source>
        <dbReference type="EMBL" id="PID57262.1"/>
    </source>
</evidence>
<accession>A0A2G6E5X9</accession>
<reference evidence="1 2" key="1">
    <citation type="submission" date="2017-10" db="EMBL/GenBank/DDBJ databases">
        <title>Novel microbial diversity and functional potential in the marine mammal oral microbiome.</title>
        <authorList>
            <person name="Dudek N.K."/>
            <person name="Sun C.L."/>
            <person name="Burstein D."/>
            <person name="Kantor R.S."/>
            <person name="Aliaga Goltsman D.S."/>
            <person name="Bik E.M."/>
            <person name="Thomas B.C."/>
            <person name="Banfield J.F."/>
            <person name="Relman D.A."/>
        </authorList>
    </citation>
    <scope>NUCLEOTIDE SEQUENCE [LARGE SCALE GENOMIC DNA]</scope>
    <source>
        <strain evidence="1">DOLZORAL124_49_17</strain>
    </source>
</reference>
<sequence length="128" mass="14627">MMQSRILGRREGEDTLAKKVKQQSIKVAKLSSFLKKHRNKSVNVSITQKNMCVNIHGEVHRHDNQFWITQGSARTILEMTQRGGFLSKLLSWPDKRYNLSVTITLSGETVADMTLPMRSQDKLPFKIG</sequence>
<comment type="caution">
    <text evidence="1">The sequence shown here is derived from an EMBL/GenBank/DDBJ whole genome shotgun (WGS) entry which is preliminary data.</text>
</comment>
<dbReference type="AlphaFoldDB" id="A0A2G6E5X9"/>
<dbReference type="EMBL" id="PDPS01000028">
    <property type="protein sequence ID" value="PID57262.1"/>
    <property type="molecule type" value="Genomic_DNA"/>
</dbReference>
<dbReference type="Proteomes" id="UP000229740">
    <property type="component" value="Unassembled WGS sequence"/>
</dbReference>
<gene>
    <name evidence="1" type="ORF">CSB45_08530</name>
</gene>
<name>A0A2G6E5X9_9BACT</name>
<protein>
    <submittedName>
        <fullName evidence="1">Uncharacterized protein</fullName>
    </submittedName>
</protein>